<dbReference type="Proteomes" id="UP000641853">
    <property type="component" value="Unassembled WGS sequence"/>
</dbReference>
<gene>
    <name evidence="2" type="ORF">CNMCM7691_005098</name>
</gene>
<accession>A0A8H6R485</accession>
<reference evidence="2" key="1">
    <citation type="submission" date="2020-06" db="EMBL/GenBank/DDBJ databases">
        <title>Draft genome sequences of strains closely related to Aspergillus parafelis and Aspergillus hiratsukae.</title>
        <authorList>
            <person name="Dos Santos R.A.C."/>
            <person name="Rivero-Menendez O."/>
            <person name="Steenwyk J.L."/>
            <person name="Mead M.E."/>
            <person name="Goldman G.H."/>
            <person name="Alastruey-Izquierdo A."/>
            <person name="Rokas A."/>
        </authorList>
    </citation>
    <scope>NUCLEOTIDE SEQUENCE</scope>
    <source>
        <strain evidence="2">CNM-CM7691</strain>
    </source>
</reference>
<feature type="signal peptide" evidence="1">
    <location>
        <begin position="1"/>
        <end position="19"/>
    </location>
</feature>
<evidence type="ECO:0000256" key="1">
    <source>
        <dbReference type="SAM" id="SignalP"/>
    </source>
</evidence>
<evidence type="ECO:0000313" key="3">
    <source>
        <dbReference type="Proteomes" id="UP000641853"/>
    </source>
</evidence>
<dbReference type="EMBL" id="JACBAG010001644">
    <property type="protein sequence ID" value="KAF7184346.1"/>
    <property type="molecule type" value="Genomic_DNA"/>
</dbReference>
<keyword evidence="3" id="KW-1185">Reference proteome</keyword>
<sequence length="334" mass="37509">MKRVALLTVIALNLGFALGVKSIYDVYPKLREFTADNAFTYQWRATDQWRCPAFRDSRLTTKLGVIKAGKCSHVAMVDETSGPALDCCDLRGPTCSYEHSLSFTTTRSTTHGWKASMQAKFGDSKATGEWTFTAEYSGSITESAANTTGINMGWNDLDPGYIYVPRISYLQVRCTGIVYEDDPTIFAPAFGGYLYVEGHKTGYDKNTEMEYMSVPFNQDKTCGIKQAGKYWGKYEKTMNYPGIVALQLESNGKSDNFKMNDKYLGLWKHGSIDFPVLDSQGYILSVYGLDKIDCTDAARYIRTEDGYLERRPALFADPADLDEVNEDRALHEEL</sequence>
<name>A0A8H6R485_9EURO</name>
<dbReference type="SUPFAM" id="SSF56973">
    <property type="entry name" value="Aerolisin/ETX pore-forming domain"/>
    <property type="match status" value="1"/>
</dbReference>
<dbReference type="AlphaFoldDB" id="A0A8H6R485"/>
<comment type="caution">
    <text evidence="2">The sequence shown here is derived from an EMBL/GenBank/DDBJ whole genome shotgun (WGS) entry which is preliminary data.</text>
</comment>
<evidence type="ECO:0000313" key="2">
    <source>
        <dbReference type="EMBL" id="KAF7184346.1"/>
    </source>
</evidence>
<feature type="chain" id="PRO_5034198037" evidence="1">
    <location>
        <begin position="20"/>
        <end position="334"/>
    </location>
</feature>
<protein>
    <submittedName>
        <fullName evidence="2">Uncharacterized protein</fullName>
    </submittedName>
</protein>
<keyword evidence="1" id="KW-0732">Signal</keyword>
<organism evidence="2 3">
    <name type="scientific">Aspergillus felis</name>
    <dbReference type="NCBI Taxonomy" id="1287682"/>
    <lineage>
        <taxon>Eukaryota</taxon>
        <taxon>Fungi</taxon>
        <taxon>Dikarya</taxon>
        <taxon>Ascomycota</taxon>
        <taxon>Pezizomycotina</taxon>
        <taxon>Eurotiomycetes</taxon>
        <taxon>Eurotiomycetidae</taxon>
        <taxon>Eurotiales</taxon>
        <taxon>Aspergillaceae</taxon>
        <taxon>Aspergillus</taxon>
        <taxon>Aspergillus subgen. Fumigati</taxon>
    </lineage>
</organism>
<proteinExistence type="predicted"/>